<evidence type="ECO:0000313" key="3">
    <source>
        <dbReference type="Proteomes" id="UP000199286"/>
    </source>
</evidence>
<keyword evidence="3" id="KW-1185">Reference proteome</keyword>
<dbReference type="OrthoDB" id="7824563at2"/>
<dbReference type="Proteomes" id="UP000199286">
    <property type="component" value="Unassembled WGS sequence"/>
</dbReference>
<dbReference type="InterPro" id="IPR001543">
    <property type="entry name" value="FliN-like_C"/>
</dbReference>
<dbReference type="Gene3D" id="2.30.330.10">
    <property type="entry name" value="SpoA-like"/>
    <property type="match status" value="1"/>
</dbReference>
<proteinExistence type="predicted"/>
<reference evidence="2 3" key="1">
    <citation type="submission" date="2016-10" db="EMBL/GenBank/DDBJ databases">
        <authorList>
            <person name="de Groot N.N."/>
        </authorList>
    </citation>
    <scope>NUCLEOTIDE SEQUENCE [LARGE SCALE GENOMIC DNA]</scope>
    <source>
        <strain evidence="2 3">DSM 26880</strain>
    </source>
</reference>
<sequence>MSTAKALRRALARTAEDAWSLVLVCSGVQLDLLDQDGVVAALRPDTLLIVLDGPGGAIGLAQVDREILTGVTEIQTIQQVTKMPVDTRPLTHTDAAMMAPLLDGALAEFVENLAENPLRPQFEGYRFGAMLEDPRSASLLLDAAEYRTFHAEVDLALGRRTGTVSLFLPDRVLAAPEDGKPAPGAEPHREAMLNVPARLDCILSRVRMPLVKAEALKAGDLITLPAAALDGVEIVAANGAVVAGGRLGQMNGARAVRINWPKSTGTGAMAAAGADAMTSQGGFDEADAALAIGAETEAEFSADDAGSVDFPGGFTEEVDDDLLPDLPPLDFEDGDDFGGDFGGDFDAAALEDDGAVDADEDFAAATMDFDFET</sequence>
<evidence type="ECO:0000313" key="2">
    <source>
        <dbReference type="EMBL" id="SDY41486.1"/>
    </source>
</evidence>
<dbReference type="Pfam" id="PF01052">
    <property type="entry name" value="FliMN_C"/>
    <property type="match status" value="1"/>
</dbReference>
<dbReference type="STRING" id="321339.SAMN05444340_107149"/>
<feature type="domain" description="Flagellar motor switch protein FliN-like C-terminal" evidence="1">
    <location>
        <begin position="191"/>
        <end position="259"/>
    </location>
</feature>
<dbReference type="SUPFAM" id="SSF101801">
    <property type="entry name" value="Surface presentation of antigens (SPOA)"/>
    <property type="match status" value="1"/>
</dbReference>
<dbReference type="AlphaFoldDB" id="A0A1H3JNJ6"/>
<gene>
    <name evidence="2" type="ORF">SAMN05444340_107149</name>
</gene>
<dbReference type="EMBL" id="FNPF01000007">
    <property type="protein sequence ID" value="SDY41486.1"/>
    <property type="molecule type" value="Genomic_DNA"/>
</dbReference>
<keyword evidence="2" id="KW-0966">Cell projection</keyword>
<evidence type="ECO:0000259" key="1">
    <source>
        <dbReference type="Pfam" id="PF01052"/>
    </source>
</evidence>
<organism evidence="2 3">
    <name type="scientific">Citreimonas salinaria</name>
    <dbReference type="NCBI Taxonomy" id="321339"/>
    <lineage>
        <taxon>Bacteria</taxon>
        <taxon>Pseudomonadati</taxon>
        <taxon>Pseudomonadota</taxon>
        <taxon>Alphaproteobacteria</taxon>
        <taxon>Rhodobacterales</taxon>
        <taxon>Roseobacteraceae</taxon>
        <taxon>Citreimonas</taxon>
    </lineage>
</organism>
<accession>A0A1H3JNJ6</accession>
<keyword evidence="2" id="KW-0969">Cilium</keyword>
<keyword evidence="2" id="KW-0282">Flagellum</keyword>
<dbReference type="InterPro" id="IPR036429">
    <property type="entry name" value="SpoA-like_sf"/>
</dbReference>
<name>A0A1H3JNJ6_9RHOB</name>
<protein>
    <submittedName>
        <fullName evidence="2">Flagellar motor switch protein FliM</fullName>
    </submittedName>
</protein>